<dbReference type="EnsemblMetazoa" id="Aqu2.1.43728_001">
    <property type="protein sequence ID" value="Aqu2.1.43728_001"/>
    <property type="gene ID" value="Aqu2.1.43728"/>
</dbReference>
<dbReference type="AlphaFoldDB" id="A0A1X7VWE3"/>
<sequence length="19" mass="2205">MMSEEKEMALVSFSLSRDD</sequence>
<proteinExistence type="predicted"/>
<name>A0A1X7VWE3_AMPQE</name>
<reference evidence="1" key="1">
    <citation type="submission" date="2017-05" db="UniProtKB">
        <authorList>
            <consortium name="EnsemblMetazoa"/>
        </authorList>
    </citation>
    <scope>IDENTIFICATION</scope>
</reference>
<evidence type="ECO:0000313" key="1">
    <source>
        <dbReference type="EnsemblMetazoa" id="Aqu2.1.43728_001"/>
    </source>
</evidence>
<accession>A0A1X7VWE3</accession>
<protein>
    <submittedName>
        <fullName evidence="1">Uncharacterized protein</fullName>
    </submittedName>
</protein>
<dbReference type="InParanoid" id="A0A1X7VWE3"/>
<organism evidence="1">
    <name type="scientific">Amphimedon queenslandica</name>
    <name type="common">Sponge</name>
    <dbReference type="NCBI Taxonomy" id="400682"/>
    <lineage>
        <taxon>Eukaryota</taxon>
        <taxon>Metazoa</taxon>
        <taxon>Porifera</taxon>
        <taxon>Demospongiae</taxon>
        <taxon>Heteroscleromorpha</taxon>
        <taxon>Haplosclerida</taxon>
        <taxon>Niphatidae</taxon>
        <taxon>Amphimedon</taxon>
    </lineage>
</organism>